<evidence type="ECO:0000256" key="13">
    <source>
        <dbReference type="PIRSR" id="PIRSR001589-3"/>
    </source>
</evidence>
<evidence type="ECO:0000256" key="1">
    <source>
        <dbReference type="ARBA" id="ARBA00012737"/>
    </source>
</evidence>
<dbReference type="Pfam" id="PF13537">
    <property type="entry name" value="GATase_7"/>
    <property type="match status" value="1"/>
</dbReference>
<dbReference type="Pfam" id="PF00733">
    <property type="entry name" value="Asn_synthase"/>
    <property type="match status" value="1"/>
</dbReference>
<dbReference type="Gene3D" id="3.40.50.620">
    <property type="entry name" value="HUPs"/>
    <property type="match status" value="1"/>
</dbReference>
<accession>A0A7J7IKE9</accession>
<dbReference type="GO" id="GO:0005524">
    <property type="term" value="F:ATP binding"/>
    <property type="evidence" value="ECO:0007669"/>
    <property type="project" value="UniProtKB-KW"/>
</dbReference>
<dbReference type="GO" id="GO:0004066">
    <property type="term" value="F:asparagine synthase (glutamine-hydrolyzing) activity"/>
    <property type="evidence" value="ECO:0007669"/>
    <property type="project" value="UniProtKB-EC"/>
</dbReference>
<evidence type="ECO:0000256" key="6">
    <source>
        <dbReference type="ARBA" id="ARBA00022888"/>
    </source>
</evidence>
<dbReference type="NCBIfam" id="NF006949">
    <property type="entry name" value="PRK09431.1"/>
    <property type="match status" value="1"/>
</dbReference>
<dbReference type="InterPro" id="IPR006426">
    <property type="entry name" value="Asn_synth_AEB"/>
</dbReference>
<dbReference type="InterPro" id="IPR050795">
    <property type="entry name" value="Asn_Synthetase"/>
</dbReference>
<evidence type="ECO:0000256" key="10">
    <source>
        <dbReference type="PIRNR" id="PIRNR001589"/>
    </source>
</evidence>
<evidence type="ECO:0000256" key="12">
    <source>
        <dbReference type="PIRSR" id="PIRSR001589-2"/>
    </source>
</evidence>
<evidence type="ECO:0000256" key="7">
    <source>
        <dbReference type="ARBA" id="ARBA00022962"/>
    </source>
</evidence>
<dbReference type="NCBIfam" id="TIGR01536">
    <property type="entry name" value="asn_synth_AEB"/>
    <property type="match status" value="1"/>
</dbReference>
<dbReference type="PANTHER" id="PTHR11772:SF2">
    <property type="entry name" value="ASPARAGINE SYNTHETASE [GLUTAMINE-HYDROLYZING]"/>
    <property type="match status" value="1"/>
</dbReference>
<dbReference type="InterPro" id="IPR033738">
    <property type="entry name" value="AsnB_N"/>
</dbReference>
<reference evidence="16 17" key="1">
    <citation type="journal article" date="2020" name="J. Phycol.">
        <title>Comparative genome analysis reveals Cyanidiococcus gen. nov., a new extremophilic red algal genus sister to Cyanidioschyzon (Cyanidioschyzonaceae, Rhodophyta).</title>
        <authorList>
            <person name="Liu S.-L."/>
            <person name="Chiang Y.-R."/>
            <person name="Yoon H.S."/>
            <person name="Fu H.-Y."/>
        </authorList>
    </citation>
    <scope>NUCLEOTIDE SEQUENCE [LARGE SCALE GENOMIC DNA]</scope>
    <source>
        <strain evidence="16 17">THAL066</strain>
    </source>
</reference>
<name>A0A7J7IKE9_9RHOD</name>
<keyword evidence="7 11" id="KW-0315">Glutamine amidotransferase</keyword>
<dbReference type="InterPro" id="IPR029055">
    <property type="entry name" value="Ntn_hydrolases_N"/>
</dbReference>
<proteinExistence type="predicted"/>
<evidence type="ECO:0000313" key="16">
    <source>
        <dbReference type="EMBL" id="KAF6002997.1"/>
    </source>
</evidence>
<comment type="pathway">
    <text evidence="8">Amino-acid biosynthesis.</text>
</comment>
<dbReference type="PIRSF" id="PIRSF001589">
    <property type="entry name" value="Asn_synthetase_glu-h"/>
    <property type="match status" value="1"/>
</dbReference>
<dbReference type="Gene3D" id="3.60.20.10">
    <property type="entry name" value="Glutamine Phosphoribosylpyrophosphate, subunit 1, domain 1"/>
    <property type="match status" value="1"/>
</dbReference>
<evidence type="ECO:0000256" key="14">
    <source>
        <dbReference type="SAM" id="MobiDB-lite"/>
    </source>
</evidence>
<evidence type="ECO:0000313" key="17">
    <source>
        <dbReference type="Proteomes" id="UP000530660"/>
    </source>
</evidence>
<comment type="caution">
    <text evidence="16">The sequence shown here is derived from an EMBL/GenBank/DDBJ whole genome shotgun (WGS) entry which is preliminary data.</text>
</comment>
<comment type="catalytic activity">
    <reaction evidence="9">
        <text>L-aspartate + L-glutamine + ATP + H2O = L-asparagine + L-glutamate + AMP + diphosphate + H(+)</text>
        <dbReference type="Rhea" id="RHEA:12228"/>
        <dbReference type="ChEBI" id="CHEBI:15377"/>
        <dbReference type="ChEBI" id="CHEBI:15378"/>
        <dbReference type="ChEBI" id="CHEBI:29985"/>
        <dbReference type="ChEBI" id="CHEBI:29991"/>
        <dbReference type="ChEBI" id="CHEBI:30616"/>
        <dbReference type="ChEBI" id="CHEBI:33019"/>
        <dbReference type="ChEBI" id="CHEBI:58048"/>
        <dbReference type="ChEBI" id="CHEBI:58359"/>
        <dbReference type="ChEBI" id="CHEBI:456215"/>
        <dbReference type="EC" id="6.3.5.4"/>
    </reaction>
</comment>
<dbReference type="SUPFAM" id="SSF56235">
    <property type="entry name" value="N-terminal nucleophile aminohydrolases (Ntn hydrolases)"/>
    <property type="match status" value="1"/>
</dbReference>
<dbReference type="InterPro" id="IPR017932">
    <property type="entry name" value="GATase_2_dom"/>
</dbReference>
<evidence type="ECO:0000256" key="9">
    <source>
        <dbReference type="ARBA" id="ARBA00048741"/>
    </source>
</evidence>
<sequence length="591" mass="66748">MCGIFAIIGGGQRSEAELRQITQECTEKLQHRGPDEFTTELAGDGWVALGFARLAINDPAHGHQPMRNDASTVFAITNGEIYNHEEIRRDVLGNRPLHSHSDCEVIIPLYETLIRERVSWDASQGPQALMEEIKPLAKELYDTLRGVFASVLVDLDRGIYVAARDPIGVRGMFVGASSDGAVWIASEAKALVAHCDRVEAFKPGTLIVGCRDQERATAFSFEPWYVPRFLVDDAWTPTEPADLKLLHDTFELAVRRRLMADVPVGVFISGGLDSSLVASVAKRFLAPEYVFHSFACGLAGSPDLIAARRVAEFVGTEHHELIFTVEEGIAALDRVIYHLETYDVTTIRASTPMYLLSKLVKQYVKVILSGEGADEVLGGYLYFHNAPSAAEFQRETVRRLRLLYTADVLRGDRSTAAHCLELRVPFLDRDYLDVAMAVDPHEKMCIPGKRREKWLMRAAFDEKIGPTRIRYLPDDILWRQKEQFSDGVGYNWIDGLKTFCETQISDEDLKRAPERFPYDPPLTKEAYYYRLIFEKHYGSYPSAQSLRACVHKWIPLWSDSTDPSGRAQRVHQSHTVQSCSPKFMDKNERMN</sequence>
<evidence type="ECO:0000256" key="4">
    <source>
        <dbReference type="ARBA" id="ARBA00022741"/>
    </source>
</evidence>
<keyword evidence="5 10" id="KW-0067">ATP-binding</keyword>
<evidence type="ECO:0000256" key="8">
    <source>
        <dbReference type="ARBA" id="ARBA00029440"/>
    </source>
</evidence>
<dbReference type="EMBL" id="VWRR01000008">
    <property type="protein sequence ID" value="KAF6002997.1"/>
    <property type="molecule type" value="Genomic_DNA"/>
</dbReference>
<evidence type="ECO:0000256" key="5">
    <source>
        <dbReference type="ARBA" id="ARBA00022840"/>
    </source>
</evidence>
<keyword evidence="2" id="KW-0436">Ligase</keyword>
<dbReference type="GO" id="GO:0006529">
    <property type="term" value="P:asparagine biosynthetic process"/>
    <property type="evidence" value="ECO:0007669"/>
    <property type="project" value="UniProtKB-KW"/>
</dbReference>
<feature type="domain" description="Glutamine amidotransferase type-2" evidence="15">
    <location>
        <begin position="2"/>
        <end position="212"/>
    </location>
</feature>
<feature type="region of interest" description="Disordered" evidence="14">
    <location>
        <begin position="564"/>
        <end position="591"/>
    </location>
</feature>
<dbReference type="CDD" id="cd00712">
    <property type="entry name" value="AsnB"/>
    <property type="match status" value="1"/>
</dbReference>
<feature type="binding site" evidence="12">
    <location>
        <position position="102"/>
    </location>
    <ligand>
        <name>L-glutamine</name>
        <dbReference type="ChEBI" id="CHEBI:58359"/>
    </ligand>
</feature>
<feature type="active site" description="For GATase activity" evidence="11">
    <location>
        <position position="2"/>
    </location>
</feature>
<keyword evidence="3 11" id="KW-0028">Amino-acid biosynthesis</keyword>
<dbReference type="CDD" id="cd01991">
    <property type="entry name" value="Asn_synthase_B_C"/>
    <property type="match status" value="1"/>
</dbReference>
<dbReference type="InterPro" id="IPR014729">
    <property type="entry name" value="Rossmann-like_a/b/a_fold"/>
</dbReference>
<keyword evidence="4 10" id="KW-0547">Nucleotide-binding</keyword>
<dbReference type="Proteomes" id="UP000530660">
    <property type="component" value="Unassembled WGS sequence"/>
</dbReference>
<protein>
    <recommendedName>
        <fullName evidence="1">asparagine synthase (glutamine-hydrolyzing)</fullName>
        <ecNumber evidence="1">6.3.5.4</ecNumber>
    </recommendedName>
</protein>
<evidence type="ECO:0000256" key="11">
    <source>
        <dbReference type="PIRSR" id="PIRSR001589-1"/>
    </source>
</evidence>
<dbReference type="FunFam" id="3.40.50.620:FF:000263">
    <property type="entry name" value="Asparagine synthetase"/>
    <property type="match status" value="1"/>
</dbReference>
<evidence type="ECO:0000259" key="15">
    <source>
        <dbReference type="PROSITE" id="PS51278"/>
    </source>
</evidence>
<dbReference type="AlphaFoldDB" id="A0A7J7IKE9"/>
<dbReference type="EC" id="6.3.5.4" evidence="1"/>
<organism evidence="16 17">
    <name type="scientific">Cyanidiococcus yangmingshanensis</name>
    <dbReference type="NCBI Taxonomy" id="2690220"/>
    <lineage>
        <taxon>Eukaryota</taxon>
        <taxon>Rhodophyta</taxon>
        <taxon>Bangiophyceae</taxon>
        <taxon>Cyanidiales</taxon>
        <taxon>Cyanidiaceae</taxon>
        <taxon>Cyanidiococcus</taxon>
    </lineage>
</organism>
<gene>
    <name evidence="16" type="ORF">F1559_002265</name>
</gene>
<evidence type="ECO:0000256" key="3">
    <source>
        <dbReference type="ARBA" id="ARBA00022605"/>
    </source>
</evidence>
<dbReference type="GO" id="GO:0005829">
    <property type="term" value="C:cytosol"/>
    <property type="evidence" value="ECO:0007669"/>
    <property type="project" value="TreeGrafter"/>
</dbReference>
<dbReference type="InterPro" id="IPR001962">
    <property type="entry name" value="Asn_synthase"/>
</dbReference>
<keyword evidence="17" id="KW-1185">Reference proteome</keyword>
<keyword evidence="6 11" id="KW-0061">Asparagine biosynthesis</keyword>
<feature type="site" description="Important for beta-aspartyl-AMP intermediate formation" evidence="13">
    <location>
        <position position="371"/>
    </location>
</feature>
<dbReference type="PROSITE" id="PS51278">
    <property type="entry name" value="GATASE_TYPE_2"/>
    <property type="match status" value="1"/>
</dbReference>
<feature type="binding site" evidence="12">
    <location>
        <begin position="369"/>
        <end position="370"/>
    </location>
    <ligand>
        <name>ATP</name>
        <dbReference type="ChEBI" id="CHEBI:30616"/>
    </ligand>
</feature>
<evidence type="ECO:0000256" key="2">
    <source>
        <dbReference type="ARBA" id="ARBA00022598"/>
    </source>
</evidence>
<dbReference type="SUPFAM" id="SSF52402">
    <property type="entry name" value="Adenine nucleotide alpha hydrolases-like"/>
    <property type="match status" value="1"/>
</dbReference>
<dbReference type="PANTHER" id="PTHR11772">
    <property type="entry name" value="ASPARAGINE SYNTHETASE"/>
    <property type="match status" value="1"/>
</dbReference>
<dbReference type="OrthoDB" id="409189at2759"/>